<evidence type="ECO:0000256" key="2">
    <source>
        <dbReference type="ARBA" id="ARBA00009772"/>
    </source>
</evidence>
<organism evidence="11 12">
    <name type="scientific">Aneurinibacillus soli</name>
    <dbReference type="NCBI Taxonomy" id="1500254"/>
    <lineage>
        <taxon>Bacteria</taxon>
        <taxon>Bacillati</taxon>
        <taxon>Bacillota</taxon>
        <taxon>Bacilli</taxon>
        <taxon>Bacillales</taxon>
        <taxon>Paenibacillaceae</taxon>
        <taxon>Aneurinibacillus group</taxon>
        <taxon>Aneurinibacillus</taxon>
    </lineage>
</organism>
<keyword evidence="6 10" id="KW-1133">Transmembrane helix</keyword>
<dbReference type="Proteomes" id="UP000217696">
    <property type="component" value="Chromosome"/>
</dbReference>
<dbReference type="AlphaFoldDB" id="A0A0U4NG15"/>
<feature type="transmembrane region" description="Helical" evidence="10">
    <location>
        <begin position="220"/>
        <end position="242"/>
    </location>
</feature>
<keyword evidence="12" id="KW-1185">Reference proteome</keyword>
<feature type="transmembrane region" description="Helical" evidence="10">
    <location>
        <begin position="125"/>
        <end position="149"/>
    </location>
</feature>
<dbReference type="GO" id="GO:0044780">
    <property type="term" value="P:bacterial-type flagellum assembly"/>
    <property type="evidence" value="ECO:0007669"/>
    <property type="project" value="UniProtKB-UniRule"/>
</dbReference>
<evidence type="ECO:0000256" key="3">
    <source>
        <dbReference type="ARBA" id="ARBA00021717"/>
    </source>
</evidence>
<evidence type="ECO:0000256" key="4">
    <source>
        <dbReference type="ARBA" id="ARBA00022475"/>
    </source>
</evidence>
<dbReference type="PRINTS" id="PR00953">
    <property type="entry name" value="TYPE3IMRPROT"/>
</dbReference>
<dbReference type="KEGG" id="asoc:CB4_01858"/>
<keyword evidence="4 10" id="KW-1003">Cell membrane</keyword>
<proteinExistence type="inferred from homology"/>
<sequence>MMQLVELLPAFLLVFIRITAFFVVAPIFSARNIPAMYKVGLSFFLALIAFPLVKASGTIQLDWEYVYLALKEVLVGLILGFIGLLLLSAIQTAGSFIDMMLGLAMASVIDPLTGMNSPLMGNFKYVLTLLFILSVNGHHLLIEGVLSSYQAIPLDKWMSGWGDGSISGFLLEKFSYMFMSGMLLAAPLVSSLFVMDVALGIVAKTVPQMNIFVVGMPAKLLGGFLVLIVVFPAYFFVIGRLLEVVFSSMAQMIKIMGAV</sequence>
<evidence type="ECO:0000256" key="10">
    <source>
        <dbReference type="RuleBase" id="RU362071"/>
    </source>
</evidence>
<keyword evidence="11" id="KW-0966">Cell projection</keyword>
<accession>A0A0U4NG15</accession>
<dbReference type="PANTHER" id="PTHR30065:SF1">
    <property type="entry name" value="SURFACE PRESENTATION OF ANTIGENS PROTEIN SPAR"/>
    <property type="match status" value="1"/>
</dbReference>
<dbReference type="GO" id="GO:0006605">
    <property type="term" value="P:protein targeting"/>
    <property type="evidence" value="ECO:0007669"/>
    <property type="project" value="UniProtKB-UniRule"/>
</dbReference>
<keyword evidence="8 10" id="KW-0975">Bacterial flagellum</keyword>
<evidence type="ECO:0000256" key="1">
    <source>
        <dbReference type="ARBA" id="ARBA00002578"/>
    </source>
</evidence>
<dbReference type="Pfam" id="PF01311">
    <property type="entry name" value="Bac_export_1"/>
    <property type="match status" value="1"/>
</dbReference>
<keyword evidence="11" id="KW-0969">Cilium</keyword>
<keyword evidence="11" id="KW-0282">Flagellum</keyword>
<dbReference type="NCBIfam" id="TIGR01400">
    <property type="entry name" value="fliR"/>
    <property type="match status" value="1"/>
</dbReference>
<reference evidence="11 12" key="1">
    <citation type="submission" date="2015-12" db="EMBL/GenBank/DDBJ databases">
        <title>Genome sequence of Aneurinibacillus soli.</title>
        <authorList>
            <person name="Lee J.S."/>
            <person name="Lee K.C."/>
            <person name="Kim K.K."/>
            <person name="Lee B.W."/>
        </authorList>
    </citation>
    <scope>NUCLEOTIDE SEQUENCE [LARGE SCALE GENOMIC DNA]</scope>
    <source>
        <strain evidence="11 12">CB4</strain>
    </source>
</reference>
<gene>
    <name evidence="11" type="primary">fliR</name>
    <name evidence="11" type="ORF">CB4_01858</name>
</gene>
<comment type="function">
    <text evidence="1 10">Role in flagellar biosynthesis.</text>
</comment>
<evidence type="ECO:0000256" key="8">
    <source>
        <dbReference type="ARBA" id="ARBA00023143"/>
    </source>
</evidence>
<keyword evidence="7 10" id="KW-0472">Membrane</keyword>
<evidence type="ECO:0000256" key="5">
    <source>
        <dbReference type="ARBA" id="ARBA00022692"/>
    </source>
</evidence>
<dbReference type="RefSeq" id="WP_231956201.1">
    <property type="nucleotide sequence ID" value="NZ_AP017312.1"/>
</dbReference>
<evidence type="ECO:0000313" key="12">
    <source>
        <dbReference type="Proteomes" id="UP000217696"/>
    </source>
</evidence>
<dbReference type="InterPro" id="IPR002010">
    <property type="entry name" value="T3SS_IM_R"/>
</dbReference>
<dbReference type="InterPro" id="IPR006303">
    <property type="entry name" value="FliR"/>
</dbReference>
<comment type="similarity">
    <text evidence="2 10">Belongs to the FliR/MopE/SpaR family.</text>
</comment>
<dbReference type="GO" id="GO:0009425">
    <property type="term" value="C:bacterial-type flagellum basal body"/>
    <property type="evidence" value="ECO:0007669"/>
    <property type="project" value="UniProtKB-SubCell"/>
</dbReference>
<name>A0A0U4NG15_9BACL</name>
<evidence type="ECO:0000256" key="7">
    <source>
        <dbReference type="ARBA" id="ARBA00023136"/>
    </source>
</evidence>
<feature type="transmembrane region" description="Helical" evidence="10">
    <location>
        <begin position="176"/>
        <end position="199"/>
    </location>
</feature>
<evidence type="ECO:0000256" key="6">
    <source>
        <dbReference type="ARBA" id="ARBA00022989"/>
    </source>
</evidence>
<protein>
    <recommendedName>
        <fullName evidence="3 9">Flagellar biosynthetic protein FliR</fullName>
    </recommendedName>
</protein>
<evidence type="ECO:0000256" key="9">
    <source>
        <dbReference type="NCBIfam" id="TIGR01400"/>
    </source>
</evidence>
<feature type="transmembrane region" description="Helical" evidence="10">
    <location>
        <begin position="35"/>
        <end position="53"/>
    </location>
</feature>
<dbReference type="PANTHER" id="PTHR30065">
    <property type="entry name" value="FLAGELLAR BIOSYNTHETIC PROTEIN FLIR"/>
    <property type="match status" value="1"/>
</dbReference>
<dbReference type="GO" id="GO:0005886">
    <property type="term" value="C:plasma membrane"/>
    <property type="evidence" value="ECO:0007669"/>
    <property type="project" value="UniProtKB-SubCell"/>
</dbReference>
<evidence type="ECO:0000313" key="11">
    <source>
        <dbReference type="EMBL" id="BAU27684.1"/>
    </source>
</evidence>
<keyword evidence="5 10" id="KW-0812">Transmembrane</keyword>
<dbReference type="EMBL" id="AP017312">
    <property type="protein sequence ID" value="BAU27684.1"/>
    <property type="molecule type" value="Genomic_DNA"/>
</dbReference>
<comment type="subcellular location">
    <subcellularLocation>
        <location evidence="10">Cell membrane</location>
        <topology evidence="10">Multi-pass membrane protein</topology>
    </subcellularLocation>
    <subcellularLocation>
        <location evidence="10">Bacterial flagellum basal body</location>
    </subcellularLocation>
</comment>
<feature type="transmembrane region" description="Helical" evidence="10">
    <location>
        <begin position="7"/>
        <end position="29"/>
    </location>
</feature>
<feature type="transmembrane region" description="Helical" evidence="10">
    <location>
        <begin position="65"/>
        <end position="87"/>
    </location>
</feature>